<evidence type="ECO:0000313" key="4">
    <source>
        <dbReference type="Proteomes" id="UP000193100"/>
    </source>
</evidence>
<evidence type="ECO:0000256" key="1">
    <source>
        <dbReference type="SAM" id="MobiDB-lite"/>
    </source>
</evidence>
<reference evidence="3 4" key="1">
    <citation type="submission" date="2017-04" db="EMBL/GenBank/DDBJ databases">
        <title>Genome Sequence of Marinobacter salarius strain SMR5 Isolated from a culture of the Diatom Skeletonema marinoi.</title>
        <authorList>
            <person name="Topel M."/>
            <person name="Pinder M.I.M."/>
            <person name="Johansson O.N."/>
            <person name="Kourtchenko O."/>
            <person name="Godhe A."/>
            <person name="Clarke A.K."/>
        </authorList>
    </citation>
    <scope>NUCLEOTIDE SEQUENCE [LARGE SCALE GENOMIC DNA]</scope>
    <source>
        <strain evidence="3 4">SMR5</strain>
    </source>
</reference>
<sequence length="112" mass="11859">MFRRGCLIIVTLASFNALGETTAGNKAKTTPSTLGAGFSAMTEDDLMNANAGLGNMDALQQNFDQTAGAPLRDQTGTSPQPLNISGPTLSLPAFGSEQMQQRYIEKATNHPR</sequence>
<dbReference type="EMBL" id="CP020931">
    <property type="protein sequence ID" value="ARM83692.1"/>
    <property type="molecule type" value="Genomic_DNA"/>
</dbReference>
<feature type="signal peptide" evidence="2">
    <location>
        <begin position="1"/>
        <end position="19"/>
    </location>
</feature>
<dbReference type="AlphaFoldDB" id="A0A1W6K8M2"/>
<dbReference type="GeneID" id="77255571"/>
<proteinExistence type="predicted"/>
<dbReference type="RefSeq" id="WP_075194767.1">
    <property type="nucleotide sequence ID" value="NZ_CP020931.1"/>
</dbReference>
<accession>A0A1W6K8M2</accession>
<name>A0A1W6K8M2_9GAMM</name>
<keyword evidence="2" id="KW-0732">Signal</keyword>
<dbReference type="Proteomes" id="UP000193100">
    <property type="component" value="Chromosome"/>
</dbReference>
<evidence type="ECO:0000313" key="3">
    <source>
        <dbReference type="EMBL" id="ARM83692.1"/>
    </source>
</evidence>
<feature type="compositionally biased region" description="Basic and acidic residues" evidence="1">
    <location>
        <begin position="103"/>
        <end position="112"/>
    </location>
</feature>
<evidence type="ECO:0000256" key="2">
    <source>
        <dbReference type="SAM" id="SignalP"/>
    </source>
</evidence>
<feature type="compositionally biased region" description="Polar residues" evidence="1">
    <location>
        <begin position="74"/>
        <end position="88"/>
    </location>
</feature>
<protein>
    <recommendedName>
        <fullName evidence="5">Conjugal transfer protein TraN</fullName>
    </recommendedName>
</protein>
<organism evidence="3 4">
    <name type="scientific">Marinobacter salarius</name>
    <dbReference type="NCBI Taxonomy" id="1420917"/>
    <lineage>
        <taxon>Bacteria</taxon>
        <taxon>Pseudomonadati</taxon>
        <taxon>Pseudomonadota</taxon>
        <taxon>Gammaproteobacteria</taxon>
        <taxon>Pseudomonadales</taxon>
        <taxon>Marinobacteraceae</taxon>
        <taxon>Marinobacter</taxon>
    </lineage>
</organism>
<feature type="region of interest" description="Disordered" evidence="1">
    <location>
        <begin position="62"/>
        <end position="112"/>
    </location>
</feature>
<evidence type="ECO:0008006" key="5">
    <source>
        <dbReference type="Google" id="ProtNLM"/>
    </source>
</evidence>
<feature type="chain" id="PRO_5012325834" description="Conjugal transfer protein TraN" evidence="2">
    <location>
        <begin position="20"/>
        <end position="112"/>
    </location>
</feature>
<gene>
    <name evidence="3" type="ORF">MARSALSMR5_01605</name>
</gene>